<dbReference type="KEGG" id="panm:D3795_07765"/>
<sequence length="118" mass="13546">MLPNRMQLSKVVEEQLKRLKSQTGITPNISARIAFFKSIESGYRFDPSISYKLDGTLTLDKVTWLGKTQQITELLLRLNYQELDEKHLQVAWAAHVEHGISSLRNQKTLADFCQSILL</sequence>
<dbReference type="Gene3D" id="1.10.1220.160">
    <property type="entry name" value="DNA sulphur modification protein DndE"/>
    <property type="match status" value="1"/>
</dbReference>
<dbReference type="InterPro" id="IPR014969">
    <property type="entry name" value="DNA_S_DndE"/>
</dbReference>
<gene>
    <name evidence="1" type="primary">dndE</name>
    <name evidence="1" type="ORF">D3795_07765</name>
</gene>
<reference evidence="1 2" key="1">
    <citation type="submission" date="2018-09" db="EMBL/GenBank/DDBJ databases">
        <title>Whole genome sequencing of Idiomarina andamanensis W-5T (LMG 29773T= JCM 31645T).</title>
        <authorList>
            <person name="Das S.K."/>
        </authorList>
    </citation>
    <scope>NUCLEOTIDE SEQUENCE [LARGE SCALE GENOMIC DNA]</scope>
    <source>
        <strain evidence="1 2">W-5T</strain>
    </source>
</reference>
<proteinExistence type="predicted"/>
<protein>
    <submittedName>
        <fullName evidence="1">DNA sulfur modification protein DndE</fullName>
    </submittedName>
</protein>
<dbReference type="InterPro" id="IPR038472">
    <property type="entry name" value="DndE_sf"/>
</dbReference>
<organism evidence="1 2">
    <name type="scientific">Pseudidiomarina andamanensis</name>
    <dbReference type="NCBI Taxonomy" id="1940690"/>
    <lineage>
        <taxon>Bacteria</taxon>
        <taxon>Pseudomonadati</taxon>
        <taxon>Pseudomonadota</taxon>
        <taxon>Gammaproteobacteria</taxon>
        <taxon>Alteromonadales</taxon>
        <taxon>Idiomarinaceae</taxon>
        <taxon>Pseudidiomarina</taxon>
    </lineage>
</organism>
<dbReference type="AlphaFoldDB" id="A0AA92IM01"/>
<dbReference type="NCBIfam" id="TIGR03184">
    <property type="entry name" value="DNA_S_dndE"/>
    <property type="match status" value="1"/>
</dbReference>
<keyword evidence="2" id="KW-1185">Reference proteome</keyword>
<name>A0AA92IM01_9GAMM</name>
<accession>A0AA92IM01</accession>
<dbReference type="Pfam" id="PF08870">
    <property type="entry name" value="DndE"/>
    <property type="match status" value="1"/>
</dbReference>
<dbReference type="REBASE" id="364050">
    <property type="entry name" value="M.IanW5TDndEP"/>
</dbReference>
<dbReference type="Proteomes" id="UP000427820">
    <property type="component" value="Chromosome"/>
</dbReference>
<dbReference type="EMBL" id="CP032551">
    <property type="protein sequence ID" value="QGT96060.1"/>
    <property type="molecule type" value="Genomic_DNA"/>
</dbReference>
<evidence type="ECO:0000313" key="2">
    <source>
        <dbReference type="Proteomes" id="UP000427820"/>
    </source>
</evidence>
<evidence type="ECO:0000313" key="1">
    <source>
        <dbReference type="EMBL" id="QGT96060.1"/>
    </source>
</evidence>